<dbReference type="PANTHER" id="PTHR47219:SF9">
    <property type="entry name" value="GTPASE ACTIVATING PROTEIN AND CENTROSOME-ASSOCIATED, ISOFORM B"/>
    <property type="match status" value="1"/>
</dbReference>
<protein>
    <submittedName>
        <fullName evidence="3">Putative rab6 GTP-binding protein</fullName>
    </submittedName>
</protein>
<comment type="caution">
    <text evidence="3">The sequence shown here is derived from an EMBL/GenBank/DDBJ whole genome shotgun (WGS) entry which is preliminary data.</text>
</comment>
<accession>A0A0N1IHF1</accession>
<keyword evidence="4" id="KW-1185">Reference proteome</keyword>
<dbReference type="PANTHER" id="PTHR47219">
    <property type="entry name" value="RAB GTPASE-ACTIVATING PROTEIN 1-LIKE"/>
    <property type="match status" value="1"/>
</dbReference>
<feature type="compositionally biased region" description="Low complexity" evidence="1">
    <location>
        <begin position="95"/>
        <end position="104"/>
    </location>
</feature>
<dbReference type="InterPro" id="IPR035969">
    <property type="entry name" value="Rab-GAP_TBC_sf"/>
</dbReference>
<name>A0A0N1IHF1_LEPSE</name>
<dbReference type="EMBL" id="LJSK01000330">
    <property type="protein sequence ID" value="KPI83740.1"/>
    <property type="molecule type" value="Genomic_DNA"/>
</dbReference>
<dbReference type="InterPro" id="IPR050302">
    <property type="entry name" value="Rab_GAP_TBC_domain"/>
</dbReference>
<dbReference type="SMART" id="SM00164">
    <property type="entry name" value="TBC"/>
    <property type="match status" value="1"/>
</dbReference>
<evidence type="ECO:0000256" key="1">
    <source>
        <dbReference type="SAM" id="MobiDB-lite"/>
    </source>
</evidence>
<evidence type="ECO:0000259" key="2">
    <source>
        <dbReference type="PROSITE" id="PS50086"/>
    </source>
</evidence>
<dbReference type="Pfam" id="PF00566">
    <property type="entry name" value="RabGAP-TBC"/>
    <property type="match status" value="1"/>
</dbReference>
<dbReference type="GO" id="GO:0031267">
    <property type="term" value="F:small GTPase binding"/>
    <property type="evidence" value="ECO:0007669"/>
    <property type="project" value="TreeGrafter"/>
</dbReference>
<evidence type="ECO:0000313" key="3">
    <source>
        <dbReference type="EMBL" id="KPI83740.1"/>
    </source>
</evidence>
<organism evidence="3 4">
    <name type="scientific">Leptomonas seymouri</name>
    <dbReference type="NCBI Taxonomy" id="5684"/>
    <lineage>
        <taxon>Eukaryota</taxon>
        <taxon>Discoba</taxon>
        <taxon>Euglenozoa</taxon>
        <taxon>Kinetoplastea</taxon>
        <taxon>Metakinetoplastina</taxon>
        <taxon>Trypanosomatida</taxon>
        <taxon>Trypanosomatidae</taxon>
        <taxon>Leishmaniinae</taxon>
        <taxon>Leptomonas</taxon>
    </lineage>
</organism>
<proteinExistence type="predicted"/>
<evidence type="ECO:0000313" key="4">
    <source>
        <dbReference type="Proteomes" id="UP000038009"/>
    </source>
</evidence>
<dbReference type="OMA" id="RICCYMR"/>
<dbReference type="SUPFAM" id="SSF47923">
    <property type="entry name" value="Ypt/Rab-GAP domain of gyp1p"/>
    <property type="match status" value="2"/>
</dbReference>
<dbReference type="Gene3D" id="1.10.8.270">
    <property type="entry name" value="putative rabgap domain of human tbc1 domain family member 14 like domains"/>
    <property type="match status" value="1"/>
</dbReference>
<feature type="region of interest" description="Disordered" evidence="1">
    <location>
        <begin position="95"/>
        <end position="118"/>
    </location>
</feature>
<dbReference type="Gene3D" id="1.10.472.80">
    <property type="entry name" value="Ypt/Rab-GAP domain of gyp1p, domain 3"/>
    <property type="match status" value="1"/>
</dbReference>
<dbReference type="GO" id="GO:0005096">
    <property type="term" value="F:GTPase activator activity"/>
    <property type="evidence" value="ECO:0007669"/>
    <property type="project" value="TreeGrafter"/>
</dbReference>
<dbReference type="Proteomes" id="UP000038009">
    <property type="component" value="Unassembled WGS sequence"/>
</dbReference>
<dbReference type="VEuPathDB" id="TriTrypDB:Lsey_0330_0020"/>
<dbReference type="InterPro" id="IPR000195">
    <property type="entry name" value="Rab-GAP-TBC_dom"/>
</dbReference>
<dbReference type="AlphaFoldDB" id="A0A0N1IHF1"/>
<feature type="domain" description="Rab-GAP TBC" evidence="2">
    <location>
        <begin position="143"/>
        <end position="360"/>
    </location>
</feature>
<dbReference type="OrthoDB" id="246639at2759"/>
<reference evidence="3 4" key="1">
    <citation type="journal article" date="2015" name="PLoS Pathog.">
        <title>Leptomonas seymouri: Adaptations to the Dixenous Life Cycle Analyzed by Genome Sequencing, Transcriptome Profiling and Co-infection with Leishmania donovani.</title>
        <authorList>
            <person name="Kraeva N."/>
            <person name="Butenko A."/>
            <person name="Hlavacova J."/>
            <person name="Kostygov A."/>
            <person name="Myskova J."/>
            <person name="Grybchuk D."/>
            <person name="Lestinova T."/>
            <person name="Votypka J."/>
            <person name="Volf P."/>
            <person name="Opperdoes F."/>
            <person name="Flegontov P."/>
            <person name="Lukes J."/>
            <person name="Yurchenko V."/>
        </authorList>
    </citation>
    <scope>NUCLEOTIDE SEQUENCE [LARGE SCALE GENOMIC DNA]</scope>
    <source>
        <strain evidence="3 4">ATCC 30220</strain>
    </source>
</reference>
<sequence>MSASTNAAVSCLKVSTSEDVDTVDEYGFLSPRDVSDGAAGSIKLGTVTSLTSLNSPWTVEALGKEESWWASDFLLYLSWKSASCKLAESTAEDASSSSHANSPLHRLHHPQQRHQEHPETDTVLMERWFWGCWGARLRQHGGCPHMSLRLLLWGFFSGAWQQTTEEQQREAAQYALMSSDPDPVLLVTSPGYAAALEAIDRDIGRTFPHHVLFHGALRPPVGQCQLQRLLRAYATRDPEVGYCQGMAFVAAVVLMAAPEPQAYQIFCGLMRDDNCSARNNRLGGRHGMRQLYRPGFPLLQTLLAKLERHVQSLLPALAAHLQSNDVHVSMFASRWFLTLFVHQLPPQLLLRVWDFFLFRGWPVMVQVAVALLHQEQGDLLKLDLEGILLHLKAMRLQRQNEAELLRRVCNVPLL</sequence>
<dbReference type="PROSITE" id="PS50086">
    <property type="entry name" value="TBC_RABGAP"/>
    <property type="match status" value="1"/>
</dbReference>
<gene>
    <name evidence="3" type="ORF">ABL78_7213</name>
</gene>